<dbReference type="AlphaFoldDB" id="A0A2U1E6X3"/>
<keyword evidence="8" id="KW-1185">Reference proteome</keyword>
<dbReference type="NCBIfam" id="TIGR02467">
    <property type="entry name" value="CbiE"/>
    <property type="match status" value="1"/>
</dbReference>
<evidence type="ECO:0000313" key="7">
    <source>
        <dbReference type="EMBL" id="PVY95612.1"/>
    </source>
</evidence>
<dbReference type="GO" id="GO:0008276">
    <property type="term" value="F:protein methyltransferase activity"/>
    <property type="evidence" value="ECO:0007669"/>
    <property type="project" value="InterPro"/>
</dbReference>
<comment type="pathway">
    <text evidence="1">Cofactor biosynthesis; adenosylcobalamin biosynthesis.</text>
</comment>
<dbReference type="InterPro" id="IPR014777">
    <property type="entry name" value="4pyrrole_Mease_sub1"/>
</dbReference>
<dbReference type="CDD" id="cd11644">
    <property type="entry name" value="Precorrin-6Y-MT"/>
    <property type="match status" value="1"/>
</dbReference>
<evidence type="ECO:0000313" key="8">
    <source>
        <dbReference type="Proteomes" id="UP000245793"/>
    </source>
</evidence>
<dbReference type="UniPathway" id="UPA00148"/>
<dbReference type="Pfam" id="PF00590">
    <property type="entry name" value="TP_methylase"/>
    <property type="match status" value="1"/>
</dbReference>
<reference evidence="7 8" key="1">
    <citation type="submission" date="2018-04" db="EMBL/GenBank/DDBJ databases">
        <title>Genomic Encyclopedia of Type Strains, Phase IV (KMG-IV): sequencing the most valuable type-strain genomes for metagenomic binning, comparative biology and taxonomic classification.</title>
        <authorList>
            <person name="Goeker M."/>
        </authorList>
    </citation>
    <scope>NUCLEOTIDE SEQUENCE [LARGE SCALE GENOMIC DNA]</scope>
    <source>
        <strain evidence="7 8">DSM 20705</strain>
    </source>
</reference>
<evidence type="ECO:0000256" key="3">
    <source>
        <dbReference type="ARBA" id="ARBA00022603"/>
    </source>
</evidence>
<evidence type="ECO:0000256" key="1">
    <source>
        <dbReference type="ARBA" id="ARBA00004953"/>
    </source>
</evidence>
<dbReference type="SUPFAM" id="SSF53790">
    <property type="entry name" value="Tetrapyrrole methylase"/>
    <property type="match status" value="1"/>
</dbReference>
<dbReference type="InterPro" id="IPR050714">
    <property type="entry name" value="Cobalamin_biosynth_MTase"/>
</dbReference>
<evidence type="ECO:0000256" key="4">
    <source>
        <dbReference type="ARBA" id="ARBA00022679"/>
    </source>
</evidence>
<dbReference type="RefSeq" id="WP_116479538.1">
    <property type="nucleotide sequence ID" value="NZ_JBKYKF010000003.1"/>
</dbReference>
<feature type="domain" description="Tetrapyrrole methylase" evidence="6">
    <location>
        <begin position="1"/>
        <end position="175"/>
    </location>
</feature>
<sequence>MIYVVGIGPGNPKYLTNIAEDIIFKSDYVLSYKRVKETIEPMAKIIEIDSLKEITDFLNEHMNEDVDISVLASGDPSFFGIGEYLSKRYKIKTIPGISCVSYMAGYENISLNDVTSISFHGRELNKDLISNDKLMIYTDSKNNPDSISKWLYGEGYRGKIVVGFNLSYDDEAVDRYEIGDDIEIKSDLNLMYVEILNESN</sequence>
<evidence type="ECO:0000256" key="2">
    <source>
        <dbReference type="ARBA" id="ARBA00022573"/>
    </source>
</evidence>
<comment type="caution">
    <text evidence="7">The sequence shown here is derived from an EMBL/GenBank/DDBJ whole genome shotgun (WGS) entry which is preliminary data.</text>
</comment>
<dbReference type="InterPro" id="IPR000878">
    <property type="entry name" value="4pyrrol_Mease"/>
</dbReference>
<dbReference type="Gene3D" id="3.40.1010.10">
    <property type="entry name" value="Cobalt-precorrin-4 Transmethylase, Domain 1"/>
    <property type="match status" value="1"/>
</dbReference>
<name>A0A2U1E6X3_9FIRM</name>
<dbReference type="EMBL" id="QEKV01000001">
    <property type="protein sequence ID" value="PVY95612.1"/>
    <property type="molecule type" value="Genomic_DNA"/>
</dbReference>
<organism evidence="7 8">
    <name type="scientific">Ezakiella coagulans</name>
    <dbReference type="NCBI Taxonomy" id="46507"/>
    <lineage>
        <taxon>Bacteria</taxon>
        <taxon>Bacillati</taxon>
        <taxon>Bacillota</taxon>
        <taxon>Tissierellia</taxon>
        <taxon>Ezakiella</taxon>
    </lineage>
</organism>
<accession>A0A2U1E6X3</accession>
<keyword evidence="3 7" id="KW-0489">Methyltransferase</keyword>
<evidence type="ECO:0000256" key="5">
    <source>
        <dbReference type="ARBA" id="ARBA00022691"/>
    </source>
</evidence>
<dbReference type="InterPro" id="IPR035996">
    <property type="entry name" value="4pyrrol_Methylase_sf"/>
</dbReference>
<dbReference type="GO" id="GO:0009236">
    <property type="term" value="P:cobalamin biosynthetic process"/>
    <property type="evidence" value="ECO:0007669"/>
    <property type="project" value="UniProtKB-UniPathway"/>
</dbReference>
<keyword evidence="5" id="KW-0949">S-adenosyl-L-methionine</keyword>
<dbReference type="GO" id="GO:0032259">
    <property type="term" value="P:methylation"/>
    <property type="evidence" value="ECO:0007669"/>
    <property type="project" value="UniProtKB-KW"/>
</dbReference>
<evidence type="ECO:0000259" key="6">
    <source>
        <dbReference type="Pfam" id="PF00590"/>
    </source>
</evidence>
<keyword evidence="4 7" id="KW-0808">Transferase</keyword>
<protein>
    <submittedName>
        <fullName evidence="7">Precorrin-6Y C5,15-methyltransferase (Decarboxylating)</fullName>
    </submittedName>
</protein>
<dbReference type="Proteomes" id="UP000245793">
    <property type="component" value="Unassembled WGS sequence"/>
</dbReference>
<dbReference type="InterPro" id="IPR012818">
    <property type="entry name" value="CbiE"/>
</dbReference>
<dbReference type="PANTHER" id="PTHR43182">
    <property type="entry name" value="COBALT-PRECORRIN-6B C(15)-METHYLTRANSFERASE (DECARBOXYLATING)"/>
    <property type="match status" value="1"/>
</dbReference>
<keyword evidence="2" id="KW-0169">Cobalamin biosynthesis</keyword>
<dbReference type="PANTHER" id="PTHR43182:SF1">
    <property type="entry name" value="COBALT-PRECORRIN-7 C(5)-METHYLTRANSFERASE"/>
    <property type="match status" value="1"/>
</dbReference>
<gene>
    <name evidence="7" type="ORF">C7381_101138</name>
</gene>
<proteinExistence type="predicted"/>